<dbReference type="Pfam" id="PF03372">
    <property type="entry name" value="Exo_endo_phos"/>
    <property type="match status" value="1"/>
</dbReference>
<gene>
    <name evidence="2" type="ORF">RMCC_5491</name>
</gene>
<dbReference type="AlphaFoldDB" id="A0A100WHR3"/>
<dbReference type="GO" id="GO:0016020">
    <property type="term" value="C:membrane"/>
    <property type="evidence" value="ECO:0007669"/>
    <property type="project" value="GOC"/>
</dbReference>
<dbReference type="PANTHER" id="PTHR14859">
    <property type="entry name" value="CALCOFLUOR WHITE HYPERSENSITIVE PROTEIN PRECURSOR"/>
    <property type="match status" value="1"/>
</dbReference>
<dbReference type="InterPro" id="IPR005135">
    <property type="entry name" value="Endo/exonuclease/phosphatase"/>
</dbReference>
<dbReference type="SUPFAM" id="SSF56219">
    <property type="entry name" value="DNase I-like"/>
    <property type="match status" value="1"/>
</dbReference>
<dbReference type="InterPro" id="IPR036691">
    <property type="entry name" value="Endo/exonu/phosph_ase_sf"/>
</dbReference>
<comment type="caution">
    <text evidence="2">The sequence shown here is derived from an EMBL/GenBank/DDBJ whole genome shotgun (WGS) entry which is preliminary data.</text>
</comment>
<proteinExistence type="predicted"/>
<dbReference type="Gene3D" id="3.60.10.10">
    <property type="entry name" value="Endonuclease/exonuclease/phosphatase"/>
    <property type="match status" value="1"/>
</dbReference>
<keyword evidence="2" id="KW-0540">Nuclease</keyword>
<feature type="domain" description="Endonuclease/exonuclease/phosphatase" evidence="1">
    <location>
        <begin position="4"/>
        <end position="244"/>
    </location>
</feature>
<protein>
    <submittedName>
        <fullName evidence="2">Endonuclease/exonuclease/phosphatase</fullName>
    </submittedName>
</protein>
<evidence type="ECO:0000313" key="2">
    <source>
        <dbReference type="EMBL" id="GAS98526.1"/>
    </source>
</evidence>
<dbReference type="GO" id="GO:0004527">
    <property type="term" value="F:exonuclease activity"/>
    <property type="evidence" value="ECO:0007669"/>
    <property type="project" value="UniProtKB-KW"/>
</dbReference>
<keyword evidence="2" id="KW-0255">Endonuclease</keyword>
<reference evidence="3" key="2">
    <citation type="submission" date="2016-02" db="EMBL/GenBank/DDBJ databases">
        <title>Draft genome sequence of five rapidly growing Mycobacterium species.</title>
        <authorList>
            <person name="Katahira K."/>
            <person name="Gotou Y."/>
            <person name="Iida K."/>
            <person name="Ogura Y."/>
            <person name="Hayashi T."/>
        </authorList>
    </citation>
    <scope>NUCLEOTIDE SEQUENCE [LARGE SCALE GENOMIC DNA]</scope>
    <source>
        <strain evidence="3">JCM15298</strain>
    </source>
</reference>
<keyword evidence="2" id="KW-0269">Exonuclease</keyword>
<dbReference type="OrthoDB" id="155529at2"/>
<sequence length="276" mass="29688">MRVATFNILHGRSPGAGVDIATFADCIRTLDVDLLALQEVDVHQPRSGSVDLTAVAADAMGAVAQRFAATIAGTPGAVWAAATGAEQPGTAAYGVALLSRYPVRDWHVVYLPRIPFTFPMYLPGPNRVMMVDEEPRAALAGCFDTPMGTFTVASTHLSFVPGWNRYQLRRLSRDLSAFPGPRMLLGDLNLAGPAARRWSGLRSLVTASTFPAHQPARQLDHLLTDHPHLQVRRCATPQLAISDHRPLVADIELAAEPSPKSLSPCRARETDPSAGT</sequence>
<dbReference type="RefSeq" id="WP_084395461.1">
    <property type="nucleotide sequence ID" value="NZ_BCSY01000084.1"/>
</dbReference>
<evidence type="ECO:0000259" key="1">
    <source>
        <dbReference type="Pfam" id="PF03372"/>
    </source>
</evidence>
<evidence type="ECO:0000313" key="3">
    <source>
        <dbReference type="Proteomes" id="UP000069443"/>
    </source>
</evidence>
<accession>A0A100WHR3</accession>
<name>A0A100WHR3_MYCCR</name>
<keyword evidence="2" id="KW-0378">Hydrolase</keyword>
<dbReference type="EMBL" id="BCSY01000084">
    <property type="protein sequence ID" value="GAS98526.1"/>
    <property type="molecule type" value="Genomic_DNA"/>
</dbReference>
<dbReference type="GO" id="GO:0006506">
    <property type="term" value="P:GPI anchor biosynthetic process"/>
    <property type="evidence" value="ECO:0007669"/>
    <property type="project" value="TreeGrafter"/>
</dbReference>
<dbReference type="STRING" id="228230.RMCC_5491"/>
<dbReference type="PANTHER" id="PTHR14859:SF15">
    <property type="entry name" value="ENDONUCLEASE_EXONUCLEASE_PHOSPHATASE DOMAIN-CONTAINING PROTEIN"/>
    <property type="match status" value="1"/>
</dbReference>
<dbReference type="GO" id="GO:0004519">
    <property type="term" value="F:endonuclease activity"/>
    <property type="evidence" value="ECO:0007669"/>
    <property type="project" value="UniProtKB-KW"/>
</dbReference>
<reference evidence="3" key="1">
    <citation type="journal article" date="2016" name="Genome Announc.">
        <title>Draft Genome Sequences of Five Rapidly Growing Mycobacterium Species, M. thermoresistibile, M. fortuitum subsp. acetamidolyticum, M. canariasense, M. brisbanense, and M. novocastrense.</title>
        <authorList>
            <person name="Katahira K."/>
            <person name="Ogura Y."/>
            <person name="Gotoh Y."/>
            <person name="Hayashi T."/>
        </authorList>
    </citation>
    <scope>NUCLEOTIDE SEQUENCE [LARGE SCALE GENOMIC DNA]</scope>
    <source>
        <strain evidence="3">JCM15298</strain>
    </source>
</reference>
<keyword evidence="3" id="KW-1185">Reference proteome</keyword>
<dbReference type="InterPro" id="IPR051916">
    <property type="entry name" value="GPI-anchor_lipid_remodeler"/>
</dbReference>
<organism evidence="2 3">
    <name type="scientific">Mycolicibacterium canariasense</name>
    <name type="common">Mycobacterium canariasense</name>
    <dbReference type="NCBI Taxonomy" id="228230"/>
    <lineage>
        <taxon>Bacteria</taxon>
        <taxon>Bacillati</taxon>
        <taxon>Actinomycetota</taxon>
        <taxon>Actinomycetes</taxon>
        <taxon>Mycobacteriales</taxon>
        <taxon>Mycobacteriaceae</taxon>
        <taxon>Mycolicibacterium</taxon>
    </lineage>
</organism>
<dbReference type="Proteomes" id="UP000069443">
    <property type="component" value="Unassembled WGS sequence"/>
</dbReference>